<proteinExistence type="predicted"/>
<sequence>IITFPIISTVCGCNRREKVQAFTNKIIKALPNCCVVHQDDSFKHWTPWIWRQWPLVDLFEICCYLVVLYDECKRRRSTHNYTVPDAPDLFDGHIWPTYLKHRKEMEDSCVDVVCLVGCDVLMPLPFLYSPIQLAQQSCQQLGSISL</sequence>
<reference evidence="1" key="2">
    <citation type="submission" date="2025-09" db="UniProtKB">
        <authorList>
            <consortium name="Ensembl"/>
        </authorList>
    </citation>
    <scope>IDENTIFICATION</scope>
</reference>
<protein>
    <submittedName>
        <fullName evidence="1">Uncharacterized protein</fullName>
    </submittedName>
</protein>
<dbReference type="Gene3D" id="3.40.50.300">
    <property type="entry name" value="P-loop containing nucleotide triphosphate hydrolases"/>
    <property type="match status" value="1"/>
</dbReference>
<dbReference type="InterPro" id="IPR027417">
    <property type="entry name" value="P-loop_NTPase"/>
</dbReference>
<name>A0A8C0BQT2_9AVES</name>
<keyword evidence="2" id="KW-1185">Reference proteome</keyword>
<reference evidence="1" key="1">
    <citation type="submission" date="2025-08" db="UniProtKB">
        <authorList>
            <consortium name="Ensembl"/>
        </authorList>
    </citation>
    <scope>IDENTIFICATION</scope>
</reference>
<dbReference type="Proteomes" id="UP000694555">
    <property type="component" value="Unplaced"/>
</dbReference>
<accession>A0A8C0BQT2</accession>
<evidence type="ECO:0000313" key="2">
    <source>
        <dbReference type="Proteomes" id="UP000694555"/>
    </source>
</evidence>
<organism evidence="1 2">
    <name type="scientific">Buteo japonicus</name>
    <dbReference type="NCBI Taxonomy" id="224669"/>
    <lineage>
        <taxon>Eukaryota</taxon>
        <taxon>Metazoa</taxon>
        <taxon>Chordata</taxon>
        <taxon>Craniata</taxon>
        <taxon>Vertebrata</taxon>
        <taxon>Euteleostomi</taxon>
        <taxon>Archelosauria</taxon>
        <taxon>Archosauria</taxon>
        <taxon>Dinosauria</taxon>
        <taxon>Saurischia</taxon>
        <taxon>Theropoda</taxon>
        <taxon>Coelurosauria</taxon>
        <taxon>Aves</taxon>
        <taxon>Neognathae</taxon>
        <taxon>Neoaves</taxon>
        <taxon>Telluraves</taxon>
        <taxon>Accipitrimorphae</taxon>
        <taxon>Accipitriformes</taxon>
        <taxon>Accipitridae</taxon>
        <taxon>Accipitrinae</taxon>
        <taxon>Buteo</taxon>
    </lineage>
</organism>
<dbReference type="AlphaFoldDB" id="A0A8C0BQT2"/>
<dbReference type="Ensembl" id="ENSBJAT00000021386.1">
    <property type="protein sequence ID" value="ENSBJAP00000020800.1"/>
    <property type="gene ID" value="ENSBJAG00000013608.1"/>
</dbReference>
<evidence type="ECO:0000313" key="1">
    <source>
        <dbReference type="Ensembl" id="ENSBJAP00000020800.1"/>
    </source>
</evidence>